<dbReference type="Proteomes" id="UP000298663">
    <property type="component" value="Unassembled WGS sequence"/>
</dbReference>
<reference evidence="1 2" key="1">
    <citation type="journal article" date="2015" name="Genome Biol.">
        <title>Comparative genomics of Steinernema reveals deeply conserved gene regulatory networks.</title>
        <authorList>
            <person name="Dillman A.R."/>
            <person name="Macchietto M."/>
            <person name="Porter C.F."/>
            <person name="Rogers A."/>
            <person name="Williams B."/>
            <person name="Antoshechkin I."/>
            <person name="Lee M.M."/>
            <person name="Goodwin Z."/>
            <person name="Lu X."/>
            <person name="Lewis E.E."/>
            <person name="Goodrich-Blair H."/>
            <person name="Stock S.P."/>
            <person name="Adams B.J."/>
            <person name="Sternberg P.W."/>
            <person name="Mortazavi A."/>
        </authorList>
    </citation>
    <scope>NUCLEOTIDE SEQUENCE [LARGE SCALE GENOMIC DNA]</scope>
    <source>
        <strain evidence="1 2">ALL</strain>
    </source>
</reference>
<sequence length="79" mass="8956">MRPFSYKYVILGSNDWGHIDIAMALFIKHRFKVTTITCQDPVLLDFEVKYLKSVGVETPACTDMTEAEQDIPEGEIAFA</sequence>
<organism evidence="1 2">
    <name type="scientific">Steinernema carpocapsae</name>
    <name type="common">Entomopathogenic nematode</name>
    <dbReference type="NCBI Taxonomy" id="34508"/>
    <lineage>
        <taxon>Eukaryota</taxon>
        <taxon>Metazoa</taxon>
        <taxon>Ecdysozoa</taxon>
        <taxon>Nematoda</taxon>
        <taxon>Chromadorea</taxon>
        <taxon>Rhabditida</taxon>
        <taxon>Tylenchina</taxon>
        <taxon>Panagrolaimomorpha</taxon>
        <taxon>Strongyloidoidea</taxon>
        <taxon>Steinernematidae</taxon>
        <taxon>Steinernema</taxon>
    </lineage>
</organism>
<keyword evidence="2" id="KW-1185">Reference proteome</keyword>
<protein>
    <submittedName>
        <fullName evidence="1">Uncharacterized protein</fullName>
    </submittedName>
</protein>
<proteinExistence type="predicted"/>
<name>A0A4U5LNF1_STECR</name>
<evidence type="ECO:0000313" key="1">
    <source>
        <dbReference type="EMBL" id="TKR57399.1"/>
    </source>
</evidence>
<reference evidence="1 2" key="2">
    <citation type="journal article" date="2019" name="G3 (Bethesda)">
        <title>Hybrid Assembly of the Genome of the Entomopathogenic Nematode Steinernema carpocapsae Identifies the X-Chromosome.</title>
        <authorList>
            <person name="Serra L."/>
            <person name="Macchietto M."/>
            <person name="Macias-Munoz A."/>
            <person name="McGill C.J."/>
            <person name="Rodriguez I.M."/>
            <person name="Rodriguez B."/>
            <person name="Murad R."/>
            <person name="Mortazavi A."/>
        </authorList>
    </citation>
    <scope>NUCLEOTIDE SEQUENCE [LARGE SCALE GENOMIC DNA]</scope>
    <source>
        <strain evidence="1 2">ALL</strain>
    </source>
</reference>
<evidence type="ECO:0000313" key="2">
    <source>
        <dbReference type="Proteomes" id="UP000298663"/>
    </source>
</evidence>
<accession>A0A4U5LNF1</accession>
<gene>
    <name evidence="1" type="ORF">L596_030873</name>
</gene>
<dbReference type="OrthoDB" id="551431at2759"/>
<dbReference type="AlphaFoldDB" id="A0A4U5LNF1"/>
<comment type="caution">
    <text evidence="1">The sequence shown here is derived from an EMBL/GenBank/DDBJ whole genome shotgun (WGS) entry which is preliminary data.</text>
</comment>
<dbReference type="EMBL" id="AZBU02000016">
    <property type="protein sequence ID" value="TKR57399.1"/>
    <property type="molecule type" value="Genomic_DNA"/>
</dbReference>